<dbReference type="SMART" id="SM00408">
    <property type="entry name" value="IGc2"/>
    <property type="match status" value="3"/>
</dbReference>
<keyword evidence="5" id="KW-0472">Membrane</keyword>
<proteinExistence type="predicted"/>
<evidence type="ECO:0008006" key="9">
    <source>
        <dbReference type="Google" id="ProtNLM"/>
    </source>
</evidence>
<feature type="domain" description="Immunoglobulin" evidence="7">
    <location>
        <begin position="324"/>
        <end position="413"/>
    </location>
</feature>
<keyword evidence="5" id="KW-0812">Transmembrane</keyword>
<name>A0A452U2B4_URSMA</name>
<dbReference type="PANTHER" id="PTHR11738">
    <property type="entry name" value="MHC CLASS I NK CELL RECEPTOR"/>
    <property type="match status" value="1"/>
</dbReference>
<dbReference type="GO" id="GO:0002764">
    <property type="term" value="P:immune response-regulating signaling pathway"/>
    <property type="evidence" value="ECO:0007669"/>
    <property type="project" value="TreeGrafter"/>
</dbReference>
<feature type="transmembrane region" description="Helical" evidence="5">
    <location>
        <begin position="439"/>
        <end position="463"/>
    </location>
</feature>
<dbReference type="SUPFAM" id="SSF48726">
    <property type="entry name" value="Immunoglobulin"/>
    <property type="match status" value="4"/>
</dbReference>
<dbReference type="GeneTree" id="ENSGT01100000263478"/>
<evidence type="ECO:0000259" key="7">
    <source>
        <dbReference type="SMART" id="SM00409"/>
    </source>
</evidence>
<dbReference type="Gene3D" id="2.60.40.10">
    <property type="entry name" value="Immunoglobulins"/>
    <property type="match status" value="4"/>
</dbReference>
<keyword evidence="5" id="KW-1133">Transmembrane helix</keyword>
<dbReference type="InterPro" id="IPR013783">
    <property type="entry name" value="Ig-like_fold"/>
</dbReference>
<dbReference type="OMA" id="GLCWGPW"/>
<dbReference type="Ensembl" id="ENSUMAT00000017562.1">
    <property type="protein sequence ID" value="ENSUMAP00000014818.1"/>
    <property type="gene ID" value="ENSUMAG00000010902.1"/>
</dbReference>
<evidence type="ECO:0000256" key="2">
    <source>
        <dbReference type="ARBA" id="ARBA00023157"/>
    </source>
</evidence>
<evidence type="ECO:0000256" key="1">
    <source>
        <dbReference type="ARBA" id="ARBA00022729"/>
    </source>
</evidence>
<accession>A0A452U2B4</accession>
<keyword evidence="1" id="KW-0732">Signal</keyword>
<organism evidence="8">
    <name type="scientific">Ursus maritimus</name>
    <name type="common">Polar bear</name>
    <name type="synonym">Thalarctos maritimus</name>
    <dbReference type="NCBI Taxonomy" id="29073"/>
    <lineage>
        <taxon>Eukaryota</taxon>
        <taxon>Metazoa</taxon>
        <taxon>Chordata</taxon>
        <taxon>Craniata</taxon>
        <taxon>Vertebrata</taxon>
        <taxon>Euteleostomi</taxon>
        <taxon>Mammalia</taxon>
        <taxon>Eutheria</taxon>
        <taxon>Laurasiatheria</taxon>
        <taxon>Carnivora</taxon>
        <taxon>Caniformia</taxon>
        <taxon>Ursidae</taxon>
        <taxon>Ursus</taxon>
    </lineage>
</organism>
<dbReference type="InterPro" id="IPR036179">
    <property type="entry name" value="Ig-like_dom_sf"/>
</dbReference>
<dbReference type="GO" id="GO:0005886">
    <property type="term" value="C:plasma membrane"/>
    <property type="evidence" value="ECO:0007669"/>
    <property type="project" value="TreeGrafter"/>
</dbReference>
<reference evidence="8" key="1">
    <citation type="submission" date="2019-03" db="UniProtKB">
        <authorList>
            <consortium name="Ensembl"/>
        </authorList>
    </citation>
    <scope>IDENTIFICATION</scope>
</reference>
<dbReference type="InterPro" id="IPR013151">
    <property type="entry name" value="Immunoglobulin_dom"/>
</dbReference>
<evidence type="ECO:0000259" key="6">
    <source>
        <dbReference type="SMART" id="SM00408"/>
    </source>
</evidence>
<feature type="domain" description="Immunoglobulin subtype 2" evidence="6">
    <location>
        <begin position="137"/>
        <end position="204"/>
    </location>
</feature>
<evidence type="ECO:0000256" key="3">
    <source>
        <dbReference type="ARBA" id="ARBA00023319"/>
    </source>
</evidence>
<feature type="domain" description="Immunoglobulin subtype 2" evidence="6">
    <location>
        <begin position="237"/>
        <end position="299"/>
    </location>
</feature>
<dbReference type="GO" id="GO:0019221">
    <property type="term" value="P:cytokine-mediated signaling pathway"/>
    <property type="evidence" value="ECO:0007669"/>
    <property type="project" value="TreeGrafter"/>
</dbReference>
<dbReference type="Pfam" id="PF00047">
    <property type="entry name" value="ig"/>
    <property type="match status" value="1"/>
</dbReference>
<dbReference type="SMART" id="SM00409">
    <property type="entry name" value="IG"/>
    <property type="match status" value="4"/>
</dbReference>
<dbReference type="Pfam" id="PF13895">
    <property type="entry name" value="Ig_2"/>
    <property type="match status" value="2"/>
</dbReference>
<dbReference type="AlphaFoldDB" id="A0A452U2B4"/>
<keyword evidence="3" id="KW-0393">Immunoglobulin domain</keyword>
<feature type="domain" description="Immunoglobulin subtype 2" evidence="6">
    <location>
        <begin position="330"/>
        <end position="397"/>
    </location>
</feature>
<sequence>MAGSARTPTLTALLCLGERSGKEEGWGTLPKPSIWADPGHIVTQGRPVTIWCQASLRADGYYLYKERVSEPFWETSPDSSNKTIFPFASMSSHTAGRYQCAYHSRNIWSQRSDFLPLVVTGAYGAPSLSANPGPVVALGGTVSLSCSSQEAWQSFRLLKEGGADAPQQLEFTSHPETYHALFLVGPVNTSHAGTYRCYASPQSYPHSWSQPSDPLHLQVTGVYREPSLSAQPGSLVQSGDSLTLQCRSETGFGRFALTKDEELRAPQRLDGQPSPSFPLGPVSGTHLGRYRCYGGHNLSSTWSAPSAPLDILIVGRGWLSPCSQPGPSVSWGENVTLQCRSEIWFDTFHLSKEGSLAPPQVLHLQDPAIPYQVNFTLSPVTSDHEGTYRCYGSHSGSPYLLSHPSDPLKLLVSGEGPQPCPLCILMVHSGTCPQGSPHWYLYVLIGAVVAFVLLLCLLVLLLVRHRRRGKGRKRGEKGRGPPGRTSSPPQPDAFPLPLLQAAVFEDQDVTYAQLSCFTLTRETSAPPSSQSGEPPEEPNVYASLAIH</sequence>
<dbReference type="FunFam" id="2.60.40.10:FF:000049">
    <property type="entry name" value="Leukocyte immunoglobulin-like receptor subfamily B member 1"/>
    <property type="match status" value="4"/>
</dbReference>
<feature type="domain" description="Immunoglobulin" evidence="7">
    <location>
        <begin position="231"/>
        <end position="312"/>
    </location>
</feature>
<feature type="region of interest" description="Disordered" evidence="4">
    <location>
        <begin position="522"/>
        <end position="547"/>
    </location>
</feature>
<dbReference type="InterPro" id="IPR050412">
    <property type="entry name" value="Ig-like_Receptors_ImmuneReg"/>
</dbReference>
<feature type="region of interest" description="Disordered" evidence="4">
    <location>
        <begin position="470"/>
        <end position="492"/>
    </location>
</feature>
<keyword evidence="2" id="KW-1015">Disulfide bond</keyword>
<dbReference type="InterPro" id="IPR003598">
    <property type="entry name" value="Ig_sub2"/>
</dbReference>
<feature type="domain" description="Immunoglobulin" evidence="7">
    <location>
        <begin position="37"/>
        <end position="120"/>
    </location>
</feature>
<evidence type="ECO:0000256" key="4">
    <source>
        <dbReference type="SAM" id="MobiDB-lite"/>
    </source>
</evidence>
<evidence type="ECO:0000256" key="5">
    <source>
        <dbReference type="SAM" id="Phobius"/>
    </source>
</evidence>
<feature type="domain" description="Immunoglobulin" evidence="7">
    <location>
        <begin position="131"/>
        <end position="220"/>
    </location>
</feature>
<protein>
    <recommendedName>
        <fullName evidence="9">Leukocyte immunoglobulin-like receptor subfamily A member 6</fullName>
    </recommendedName>
</protein>
<dbReference type="InterPro" id="IPR003599">
    <property type="entry name" value="Ig_sub"/>
</dbReference>
<dbReference type="PANTHER" id="PTHR11738:SF88">
    <property type="entry name" value="IG-LIKE DOMAIN-CONTAINING PROTEIN"/>
    <property type="match status" value="1"/>
</dbReference>
<dbReference type="GO" id="GO:0032396">
    <property type="term" value="F:inhibitory MHC class I receptor activity"/>
    <property type="evidence" value="ECO:0007669"/>
    <property type="project" value="TreeGrafter"/>
</dbReference>
<evidence type="ECO:0000313" key="8">
    <source>
        <dbReference type="Ensembl" id="ENSUMAP00000014818"/>
    </source>
</evidence>